<dbReference type="EMBL" id="WEGH01000005">
    <property type="protein sequence ID" value="MQY08831.1"/>
    <property type="molecule type" value="Genomic_DNA"/>
</dbReference>
<sequence>MADTASPNIWMRPERPARGPRPAYSRAQITEAAIRVADAEGLEAASMRRIAAEIGTGAMTLYRYVPSRDDLIALMVDHAIGQEPLPERPSGDWRADLALVARHTRAVGLRHRWLADLPPAGAVFGPNQLRVIEFAYGALDVGLPIDDILTYVGMVMGHAQLAVRAEIAWEREAERGGATAEQRMRRNSPYVDQLIRSGEHPMFARIVMDARQPHMSPDERFRYGLDRVLDCIGAMIPIGPRMSALTRADAPARPS</sequence>
<evidence type="ECO:0000259" key="6">
    <source>
        <dbReference type="PROSITE" id="PS50977"/>
    </source>
</evidence>
<dbReference type="InterPro" id="IPR009057">
    <property type="entry name" value="Homeodomain-like_sf"/>
</dbReference>
<dbReference type="Pfam" id="PF00440">
    <property type="entry name" value="TetR_N"/>
    <property type="match status" value="1"/>
</dbReference>
<protein>
    <recommendedName>
        <fullName evidence="6">HTH tetR-type domain-containing protein</fullName>
    </recommendedName>
</protein>
<feature type="DNA-binding region" description="H-T-H motif" evidence="4">
    <location>
        <begin position="46"/>
        <end position="65"/>
    </location>
</feature>
<gene>
    <name evidence="7" type="ORF">ACRB68_69420</name>
</gene>
<evidence type="ECO:0000256" key="4">
    <source>
        <dbReference type="PROSITE-ProRule" id="PRU00335"/>
    </source>
</evidence>
<evidence type="ECO:0000256" key="1">
    <source>
        <dbReference type="ARBA" id="ARBA00023015"/>
    </source>
</evidence>
<dbReference type="InterPro" id="IPR050109">
    <property type="entry name" value="HTH-type_TetR-like_transc_reg"/>
</dbReference>
<feature type="region of interest" description="Disordered" evidence="5">
    <location>
        <begin position="1"/>
        <end position="23"/>
    </location>
</feature>
<evidence type="ECO:0000256" key="5">
    <source>
        <dbReference type="SAM" id="MobiDB-lite"/>
    </source>
</evidence>
<dbReference type="Pfam" id="PF02909">
    <property type="entry name" value="TetR_C_1"/>
    <property type="match status" value="1"/>
</dbReference>
<dbReference type="RefSeq" id="WP_328595165.1">
    <property type="nucleotide sequence ID" value="NZ_WEGH01000005.1"/>
</dbReference>
<dbReference type="SUPFAM" id="SSF48498">
    <property type="entry name" value="Tetracyclin repressor-like, C-terminal domain"/>
    <property type="match status" value="1"/>
</dbReference>
<dbReference type="GO" id="GO:0000976">
    <property type="term" value="F:transcription cis-regulatory region binding"/>
    <property type="evidence" value="ECO:0007669"/>
    <property type="project" value="TreeGrafter"/>
</dbReference>
<dbReference type="GO" id="GO:0045892">
    <property type="term" value="P:negative regulation of DNA-templated transcription"/>
    <property type="evidence" value="ECO:0007669"/>
    <property type="project" value="InterPro"/>
</dbReference>
<dbReference type="Gene3D" id="1.10.10.60">
    <property type="entry name" value="Homeodomain-like"/>
    <property type="match status" value="1"/>
</dbReference>
<dbReference type="SUPFAM" id="SSF46689">
    <property type="entry name" value="Homeodomain-like"/>
    <property type="match status" value="1"/>
</dbReference>
<dbReference type="PANTHER" id="PTHR30055">
    <property type="entry name" value="HTH-TYPE TRANSCRIPTIONAL REGULATOR RUTR"/>
    <property type="match status" value="1"/>
</dbReference>
<dbReference type="InterPro" id="IPR036271">
    <property type="entry name" value="Tet_transcr_reg_TetR-rel_C_sf"/>
</dbReference>
<dbReference type="InterPro" id="IPR004111">
    <property type="entry name" value="Repressor_TetR_C"/>
</dbReference>
<dbReference type="AlphaFoldDB" id="A0A7K0C5U8"/>
<evidence type="ECO:0000256" key="3">
    <source>
        <dbReference type="ARBA" id="ARBA00023163"/>
    </source>
</evidence>
<keyword evidence="2 4" id="KW-0238">DNA-binding</keyword>
<dbReference type="InterPro" id="IPR001647">
    <property type="entry name" value="HTH_TetR"/>
</dbReference>
<name>A0A7K0C5U8_9ACTN</name>
<keyword evidence="3" id="KW-0804">Transcription</keyword>
<dbReference type="PROSITE" id="PS50977">
    <property type="entry name" value="HTH_TETR_2"/>
    <property type="match status" value="1"/>
</dbReference>
<comment type="caution">
    <text evidence="7">The sequence shown here is derived from an EMBL/GenBank/DDBJ whole genome shotgun (WGS) entry which is preliminary data.</text>
</comment>
<evidence type="ECO:0000313" key="8">
    <source>
        <dbReference type="Proteomes" id="UP000487268"/>
    </source>
</evidence>
<evidence type="ECO:0000256" key="2">
    <source>
        <dbReference type="ARBA" id="ARBA00023125"/>
    </source>
</evidence>
<dbReference type="GO" id="GO:0003700">
    <property type="term" value="F:DNA-binding transcription factor activity"/>
    <property type="evidence" value="ECO:0007669"/>
    <property type="project" value="TreeGrafter"/>
</dbReference>
<reference evidence="7 8" key="1">
    <citation type="submission" date="2019-10" db="EMBL/GenBank/DDBJ databases">
        <title>Actinomadura rubteroloni sp. nov. and Actinomadura macrotermitis sp. nov., isolated from the gut of fungus growing-termite Macrotermes natalensis.</title>
        <authorList>
            <person name="Benndorf R."/>
            <person name="Martin K."/>
            <person name="Kuefner M."/>
            <person name="De Beer W."/>
            <person name="Kaster A.-K."/>
            <person name="Vollmers J."/>
            <person name="Poulsen M."/>
            <person name="Beemelmanns C."/>
        </authorList>
    </citation>
    <scope>NUCLEOTIDE SEQUENCE [LARGE SCALE GENOMIC DNA]</scope>
    <source>
        <strain evidence="7 8">RB68</strain>
    </source>
</reference>
<feature type="domain" description="HTH tetR-type" evidence="6">
    <location>
        <begin position="23"/>
        <end position="83"/>
    </location>
</feature>
<keyword evidence="8" id="KW-1185">Reference proteome</keyword>
<organism evidence="7 8">
    <name type="scientific">Actinomadura macrotermitis</name>
    <dbReference type="NCBI Taxonomy" id="2585200"/>
    <lineage>
        <taxon>Bacteria</taxon>
        <taxon>Bacillati</taxon>
        <taxon>Actinomycetota</taxon>
        <taxon>Actinomycetes</taxon>
        <taxon>Streptosporangiales</taxon>
        <taxon>Thermomonosporaceae</taxon>
        <taxon>Actinomadura</taxon>
    </lineage>
</organism>
<dbReference type="Proteomes" id="UP000487268">
    <property type="component" value="Unassembled WGS sequence"/>
</dbReference>
<proteinExistence type="predicted"/>
<keyword evidence="1" id="KW-0805">Transcription regulation</keyword>
<dbReference type="Gene3D" id="1.10.357.10">
    <property type="entry name" value="Tetracycline Repressor, domain 2"/>
    <property type="match status" value="1"/>
</dbReference>
<dbReference type="PANTHER" id="PTHR30055:SF151">
    <property type="entry name" value="TRANSCRIPTIONAL REGULATORY PROTEIN"/>
    <property type="match status" value="1"/>
</dbReference>
<evidence type="ECO:0000313" key="7">
    <source>
        <dbReference type="EMBL" id="MQY08831.1"/>
    </source>
</evidence>
<accession>A0A7K0C5U8</accession>